<feature type="domain" description="AAR2 N-terminal" evidence="4">
    <location>
        <begin position="121"/>
        <end position="308"/>
    </location>
</feature>
<dbReference type="EMBL" id="LVLA01000014">
    <property type="protein sequence ID" value="KYN94495.1"/>
    <property type="molecule type" value="Genomic_DNA"/>
</dbReference>
<dbReference type="GeneID" id="24532622"/>
<dbReference type="Pfam" id="PF20981">
    <property type="entry name" value="AAR2_1st"/>
    <property type="match status" value="1"/>
</dbReference>
<evidence type="ECO:0000256" key="1">
    <source>
        <dbReference type="ARBA" id="ARBA00006281"/>
    </source>
</evidence>
<evidence type="ECO:0000313" key="6">
    <source>
        <dbReference type="Proteomes" id="UP000076359"/>
    </source>
</evidence>
<dbReference type="InterPro" id="IPR007946">
    <property type="entry name" value="AAR2"/>
</dbReference>
<dbReference type="Pfam" id="PF05282">
    <property type="entry name" value="AAR2"/>
    <property type="match status" value="1"/>
</dbReference>
<gene>
    <name evidence="5" type="ORF">PRSY57_1304400</name>
</gene>
<dbReference type="InterPro" id="IPR038514">
    <property type="entry name" value="AAR2_C_sf"/>
</dbReference>
<evidence type="ECO:0000259" key="3">
    <source>
        <dbReference type="Pfam" id="PF05282"/>
    </source>
</evidence>
<dbReference type="FunFam" id="1.25.40.550:FF:000004">
    <property type="entry name" value="AAR2 protein, putative"/>
    <property type="match status" value="1"/>
</dbReference>
<evidence type="ECO:0000256" key="2">
    <source>
        <dbReference type="SAM" id="MobiDB-lite"/>
    </source>
</evidence>
<reference evidence="5 6" key="1">
    <citation type="journal article" date="2016" name="Nat. Commun.">
        <title>Genomes of cryptic chimpanzee Plasmodium species reveal key evolutionary events leading to human malaria.</title>
        <authorList>
            <person name="Sundararaman S.A."/>
            <person name="Plenderleith L.J."/>
            <person name="Liu W."/>
            <person name="Loy D.E."/>
            <person name="Learn G.H."/>
            <person name="Li Y."/>
            <person name="Shaw K.S."/>
            <person name="Ayouba A."/>
            <person name="Peeters M."/>
            <person name="Speede S."/>
            <person name="Shaw G.M."/>
            <person name="Bushman F.D."/>
            <person name="Brisson D."/>
            <person name="Rayner J.C."/>
            <person name="Sharp P.M."/>
            <person name="Hahn B.H."/>
        </authorList>
    </citation>
    <scope>NUCLEOTIDE SEQUENCE [LARGE SCALE GENOMIC DNA]</scope>
    <source>
        <strain evidence="5 6">SY57</strain>
    </source>
</reference>
<feature type="region of interest" description="Disordered" evidence="2">
    <location>
        <begin position="180"/>
        <end position="199"/>
    </location>
</feature>
<accession>A0A151L6A2</accession>
<dbReference type="PANTHER" id="PTHR12689:SF4">
    <property type="entry name" value="PROTEIN AAR2 HOMOLOG"/>
    <property type="match status" value="1"/>
</dbReference>
<comment type="similarity">
    <text evidence="1">Belongs to the AAR2 family.</text>
</comment>
<dbReference type="Gene3D" id="1.25.40.550">
    <property type="entry name" value="Aar2, C-terminal domain-like"/>
    <property type="match status" value="1"/>
</dbReference>
<feature type="domain" description="AAR2 C-terminal" evidence="3">
    <location>
        <begin position="436"/>
        <end position="601"/>
    </location>
</feature>
<dbReference type="InterPro" id="IPR033648">
    <property type="entry name" value="AAR2_C"/>
</dbReference>
<feature type="compositionally biased region" description="Low complexity" evidence="2">
    <location>
        <begin position="184"/>
        <end position="195"/>
    </location>
</feature>
<evidence type="ECO:0000313" key="5">
    <source>
        <dbReference type="EMBL" id="KYN94495.1"/>
    </source>
</evidence>
<dbReference type="VEuPathDB" id="PlasmoDB:PRCDC_1304400"/>
<dbReference type="InterPro" id="IPR033647">
    <property type="entry name" value="Aar2_N"/>
</dbReference>
<dbReference type="GO" id="GO:0000244">
    <property type="term" value="P:spliceosomal tri-snRNP complex assembly"/>
    <property type="evidence" value="ECO:0007669"/>
    <property type="project" value="TreeGrafter"/>
</dbReference>
<dbReference type="CDD" id="cd13778">
    <property type="entry name" value="Aar2_C"/>
    <property type="match status" value="1"/>
</dbReference>
<dbReference type="Proteomes" id="UP000076359">
    <property type="component" value="Chromosome 13"/>
</dbReference>
<dbReference type="VEuPathDB" id="PlasmoDB:PRG01_1307400"/>
<dbReference type="KEGG" id="prei:PRSY57_1304400"/>
<dbReference type="PANTHER" id="PTHR12689">
    <property type="entry name" value="A1 CISTRON SPLICING FACTOR AAR2-RELATED"/>
    <property type="match status" value="1"/>
</dbReference>
<evidence type="ECO:0000259" key="4">
    <source>
        <dbReference type="Pfam" id="PF20981"/>
    </source>
</evidence>
<name>A0A151L6A2_PLARE</name>
<sequence>MRVGNNTGVVNDEKIYEDNNFIYNDKCSLVIINDNEINKTRKGTYVRKNNEIKDGSHENYNIKEDIYEDNNKDNNEDDNYSYNIINNQSLGEDNTKEEFQEFVKNEGKENHMIKKKYFKLHIGFDYSNFSMDTNYKIIKFINKGSHFLYWNDDDINFFDDTILNKNMKCRDDDGISNNLKWRDNNNNNNNNNNKNNVRENFHSTKEYQMNEMKKNNCEEIRNSRFLYFDREHKLLVIKYNMKNNNFVYINEEDPTYQYFLNLHNKDFLDETLIKEKKDCILIYPYTYTKIWNTLTTYINDEVINKIEPVNKTFSSSFLKSDNDMINLHNQPYMFYSVIPKYSSKKKKEKKYVYDKNGRNNSKEKKEDNVEIVVQINDTAEKGDDNIIDISDDNVRDKYYVDITHRFNNSKNYMKEHNTINNTNVEGEKTYFEYISINNETNKYTPSDITIMNMEKYWILEEIIQQEYTYIYYNNEQIEGFVKYSDKLFYILGEFQFAFILFHLGYNYQSFIQWRKLFELMTNSSYLVTNSTNFFEEVLKAVCIQLSYLSEDFFDNSDNSFILFGIYNIYEIINNIDEKIRPKNITTLIDNIDSIVYTKIGLHLPDLSFVYEEYQPTYVNEEF</sequence>
<organism evidence="5 6">
    <name type="scientific">Plasmodium reichenowi</name>
    <dbReference type="NCBI Taxonomy" id="5854"/>
    <lineage>
        <taxon>Eukaryota</taxon>
        <taxon>Sar</taxon>
        <taxon>Alveolata</taxon>
        <taxon>Apicomplexa</taxon>
        <taxon>Aconoidasida</taxon>
        <taxon>Haemosporida</taxon>
        <taxon>Plasmodiidae</taxon>
        <taxon>Plasmodium</taxon>
        <taxon>Plasmodium (Laverania)</taxon>
    </lineage>
</organism>
<dbReference type="RefSeq" id="XP_012764434.2">
    <property type="nucleotide sequence ID" value="XM_012908980.2"/>
</dbReference>
<dbReference type="AlphaFoldDB" id="A0A151L6A2"/>
<protein>
    <submittedName>
        <fullName evidence="5">AAR2 protein, putative</fullName>
    </submittedName>
</protein>
<proteinExistence type="inferred from homology"/>
<comment type="caution">
    <text evidence="5">The sequence shown here is derived from an EMBL/GenBank/DDBJ whole genome shotgun (WGS) entry which is preliminary data.</text>
</comment>